<dbReference type="Pfam" id="PF02120">
    <property type="entry name" value="Flg_hook"/>
    <property type="match status" value="1"/>
</dbReference>
<feature type="domain" description="Flagellar hook-length control protein-like C-terminal" evidence="2">
    <location>
        <begin position="359"/>
        <end position="432"/>
    </location>
</feature>
<accession>A0A2S2CUW2</accession>
<dbReference type="CDD" id="cd17470">
    <property type="entry name" value="T3SS_Flik_C"/>
    <property type="match status" value="1"/>
</dbReference>
<protein>
    <recommendedName>
        <fullName evidence="2">Flagellar hook-length control protein-like C-terminal domain-containing protein</fullName>
    </recommendedName>
</protein>
<feature type="region of interest" description="Disordered" evidence="1">
    <location>
        <begin position="435"/>
        <end position="463"/>
    </location>
</feature>
<feature type="compositionally biased region" description="Gly residues" evidence="1">
    <location>
        <begin position="283"/>
        <end position="293"/>
    </location>
</feature>
<feature type="compositionally biased region" description="Basic and acidic residues" evidence="1">
    <location>
        <begin position="238"/>
        <end position="255"/>
    </location>
</feature>
<dbReference type="Gene3D" id="3.30.750.140">
    <property type="match status" value="1"/>
</dbReference>
<feature type="compositionally biased region" description="Gly residues" evidence="1">
    <location>
        <begin position="438"/>
        <end position="456"/>
    </location>
</feature>
<proteinExistence type="predicted"/>
<dbReference type="OrthoDB" id="7303956at2"/>
<evidence type="ECO:0000256" key="1">
    <source>
        <dbReference type="SAM" id="MobiDB-lite"/>
    </source>
</evidence>
<reference evidence="4" key="1">
    <citation type="submission" date="2018-05" db="EMBL/GenBank/DDBJ databases">
        <title>Azospirillum thermophila sp. nov., a novel isolated from hot spring.</title>
        <authorList>
            <person name="Zhao Z."/>
        </authorList>
    </citation>
    <scope>NUCLEOTIDE SEQUENCE [LARGE SCALE GENOMIC DNA]</scope>
    <source>
        <strain evidence="4">CFH 70021</strain>
    </source>
</reference>
<feature type="compositionally biased region" description="Low complexity" evidence="1">
    <location>
        <begin position="126"/>
        <end position="236"/>
    </location>
</feature>
<dbReference type="Proteomes" id="UP000245629">
    <property type="component" value="Chromosome 3"/>
</dbReference>
<dbReference type="AlphaFoldDB" id="A0A2S2CUW2"/>
<evidence type="ECO:0000313" key="3">
    <source>
        <dbReference type="EMBL" id="AWK88259.1"/>
    </source>
</evidence>
<feature type="compositionally biased region" description="Low complexity" evidence="1">
    <location>
        <begin position="87"/>
        <end position="114"/>
    </location>
</feature>
<dbReference type="KEGG" id="azz:DEW08_19365"/>
<evidence type="ECO:0000259" key="2">
    <source>
        <dbReference type="Pfam" id="PF02120"/>
    </source>
</evidence>
<feature type="region of interest" description="Disordered" evidence="1">
    <location>
        <begin position="1"/>
        <end position="114"/>
    </location>
</feature>
<keyword evidence="4" id="KW-1185">Reference proteome</keyword>
<evidence type="ECO:0000313" key="4">
    <source>
        <dbReference type="Proteomes" id="UP000245629"/>
    </source>
</evidence>
<dbReference type="InterPro" id="IPR021136">
    <property type="entry name" value="Flagellar_hook_control-like_C"/>
</dbReference>
<dbReference type="RefSeq" id="WP_109330352.1">
    <property type="nucleotide sequence ID" value="NZ_CP029354.1"/>
</dbReference>
<name>A0A2S2CUW2_9PROT</name>
<feature type="region of interest" description="Disordered" evidence="1">
    <location>
        <begin position="126"/>
        <end position="304"/>
    </location>
</feature>
<organism evidence="3 4">
    <name type="scientific">Azospirillum thermophilum</name>
    <dbReference type="NCBI Taxonomy" id="2202148"/>
    <lineage>
        <taxon>Bacteria</taxon>
        <taxon>Pseudomonadati</taxon>
        <taxon>Pseudomonadota</taxon>
        <taxon>Alphaproteobacteria</taxon>
        <taxon>Rhodospirillales</taxon>
        <taxon>Azospirillaceae</taxon>
        <taxon>Azospirillum</taxon>
    </lineage>
</organism>
<dbReference type="InterPro" id="IPR038610">
    <property type="entry name" value="FliK-like_C_sf"/>
</dbReference>
<gene>
    <name evidence="3" type="ORF">DEW08_19365</name>
</gene>
<dbReference type="EMBL" id="CP029354">
    <property type="protein sequence ID" value="AWK88259.1"/>
    <property type="molecule type" value="Genomic_DNA"/>
</dbReference>
<sequence length="488" mass="48167">MPSAIDLAAPRTAAPSPAPAAPAGRDDRDDPSGSPFAELVDAAGKDELPEEDDSKPRKSRAPANAESALAAVIPWLTGPQADTSPVQPGLAAANAQAAPQAGIQPTAAATAPTTAAATATAEALAAAQAAAAREAGQPELQPPANAAQTAADLARTAADAAKGAAAQLQTAQAAQAKAPQAAGQPAAQAADAAPQTTAQAAAQAAQAAQAADAANQAAQVQTEALAAALRKSAGASEGEARQTARSEARSADKAAGDGIADARSAADRPQQRLAADSAAGQQAGTGNGQGGQPGQPAPAREAMAAAQPFQPVATAVDGFPALSAHAASHYSATVAEHAAAARPPASQIASPLLRVVETGGGEFRIELTPPDLGHVRVVAEVTDGRVSLNVQAENADTLNLLRRDLHHLERALSGAGFELDGGTLQFSLRGDDQSRGFAGLGQGQGQGAGQGSGQDAGGRPFIPREDPVQAAAAERATILIDGLVDVTV</sequence>